<reference evidence="1" key="1">
    <citation type="journal article" date="2010" name="J. Bacteriol.">
        <title>A genomic island defines subspecies-specific virulence features of the host-adapted pathogen Campylobacter fetus subsp. venerealis.</title>
        <authorList>
            <person name="Gorkiewicz G."/>
            <person name="Kienesberger S."/>
            <person name="Schober C."/>
            <person name="Scheicher S.R."/>
            <person name="Gully C."/>
            <person name="Zechner R."/>
            <person name="Zechner E.L."/>
        </authorList>
    </citation>
    <scope>NUCLEOTIDE SEQUENCE</scope>
    <source>
        <strain evidence="1">ATCC 19438</strain>
    </source>
</reference>
<evidence type="ECO:0000313" key="1">
    <source>
        <dbReference type="EMBL" id="ACS15166.1"/>
    </source>
</evidence>
<dbReference type="AlphaFoldDB" id="C5H2Z8"/>
<accession>C5H2Z8</accession>
<protein>
    <submittedName>
        <fullName evidence="1">Uncharacterized protein</fullName>
    </submittedName>
</protein>
<sequence length="208" mass="24493">MTIYHKHLSKKLKIKKRIIKMNFKKTTNSIENLDAFIDGADTQKDTSIDKKVSVVTKISKELSNKIKLKYPKMPLTKYIEQALMVKIPHINEDILLTICQQAEWFNTSIADFVRYKMGLMEAPEPNELNKNEEKLENKILYVSNDNKKIIKRNAENIGLSLYRYSEIKIKVTYELKDIFTFEELMQFKAEAINYDLELDEYIAMRIRG</sequence>
<name>C5H2Z8_CAMFE</name>
<proteinExistence type="predicted"/>
<organism evidence="1">
    <name type="scientific">Campylobacter fetus subsp. venerealis</name>
    <dbReference type="NCBI Taxonomy" id="32020"/>
    <lineage>
        <taxon>Bacteria</taxon>
        <taxon>Pseudomonadati</taxon>
        <taxon>Campylobacterota</taxon>
        <taxon>Epsilonproteobacteria</taxon>
        <taxon>Campylobacterales</taxon>
        <taxon>Campylobacteraceae</taxon>
        <taxon>Campylobacter</taxon>
    </lineage>
</organism>
<dbReference type="EMBL" id="EU443150">
    <property type="protein sequence ID" value="ACS15166.1"/>
    <property type="molecule type" value="Genomic_DNA"/>
</dbReference>